<proteinExistence type="predicted"/>
<organism evidence="2 3">
    <name type="scientific">Ophiophagus hannah</name>
    <name type="common">King cobra</name>
    <name type="synonym">Naja hannah</name>
    <dbReference type="NCBI Taxonomy" id="8665"/>
    <lineage>
        <taxon>Eukaryota</taxon>
        <taxon>Metazoa</taxon>
        <taxon>Chordata</taxon>
        <taxon>Craniata</taxon>
        <taxon>Vertebrata</taxon>
        <taxon>Euteleostomi</taxon>
        <taxon>Lepidosauria</taxon>
        <taxon>Squamata</taxon>
        <taxon>Bifurcata</taxon>
        <taxon>Unidentata</taxon>
        <taxon>Episquamata</taxon>
        <taxon>Toxicofera</taxon>
        <taxon>Serpentes</taxon>
        <taxon>Colubroidea</taxon>
        <taxon>Elapidae</taxon>
        <taxon>Elapinae</taxon>
        <taxon>Ophiophagus</taxon>
    </lineage>
</organism>
<feature type="compositionally biased region" description="Basic and acidic residues" evidence="1">
    <location>
        <begin position="105"/>
        <end position="114"/>
    </location>
</feature>
<evidence type="ECO:0000313" key="2">
    <source>
        <dbReference type="EMBL" id="ETE69840.1"/>
    </source>
</evidence>
<protein>
    <submittedName>
        <fullName evidence="2">Uncharacterized protein</fullName>
    </submittedName>
</protein>
<evidence type="ECO:0000313" key="3">
    <source>
        <dbReference type="Proteomes" id="UP000018936"/>
    </source>
</evidence>
<dbReference type="EMBL" id="AZIM01000679">
    <property type="protein sequence ID" value="ETE69840.1"/>
    <property type="molecule type" value="Genomic_DNA"/>
</dbReference>
<evidence type="ECO:0000256" key="1">
    <source>
        <dbReference type="SAM" id="MobiDB-lite"/>
    </source>
</evidence>
<name>V8P671_OPHHA</name>
<reference evidence="2 3" key="1">
    <citation type="journal article" date="2013" name="Proc. Natl. Acad. Sci. U.S.A.">
        <title>The king cobra genome reveals dynamic gene evolution and adaptation in the snake venom system.</title>
        <authorList>
            <person name="Vonk F.J."/>
            <person name="Casewell N.R."/>
            <person name="Henkel C.V."/>
            <person name="Heimberg A.M."/>
            <person name="Jansen H.J."/>
            <person name="McCleary R.J."/>
            <person name="Kerkkamp H.M."/>
            <person name="Vos R.A."/>
            <person name="Guerreiro I."/>
            <person name="Calvete J.J."/>
            <person name="Wuster W."/>
            <person name="Woods A.E."/>
            <person name="Logan J.M."/>
            <person name="Harrison R.A."/>
            <person name="Castoe T.A."/>
            <person name="de Koning A.P."/>
            <person name="Pollock D.D."/>
            <person name="Yandell M."/>
            <person name="Calderon D."/>
            <person name="Renjifo C."/>
            <person name="Currier R.B."/>
            <person name="Salgado D."/>
            <person name="Pla D."/>
            <person name="Sanz L."/>
            <person name="Hyder A.S."/>
            <person name="Ribeiro J.M."/>
            <person name="Arntzen J.W."/>
            <person name="van den Thillart G.E."/>
            <person name="Boetzer M."/>
            <person name="Pirovano W."/>
            <person name="Dirks R.P."/>
            <person name="Spaink H.P."/>
            <person name="Duboule D."/>
            <person name="McGlinn E."/>
            <person name="Kini R.M."/>
            <person name="Richardson M.K."/>
        </authorList>
    </citation>
    <scope>NUCLEOTIDE SEQUENCE</scope>
    <source>
        <tissue evidence="2">Blood</tissue>
    </source>
</reference>
<feature type="compositionally biased region" description="Basic and acidic residues" evidence="1">
    <location>
        <begin position="12"/>
        <end position="21"/>
    </location>
</feature>
<sequence length="426" mass="46326">MHPVQTGSPEPVVKKKGDDQLRGGGKSSTDWCCRSLLAKHAHQAVPTKPVVKPFESHPPHPFALLSFWDKKRNVFKEKNKKKSSCPWKKKKHLWDKPELEALRSCTDTRNRESGKPPQAGSKDSVFRESGIRLCPSVEGQRSSSFKGIQRKRGQQCRSAKATDNESDSKLPAQHRLKESCILCLMKELKGWKPSILGPELLIRRLSNSPTCPALFCPQPEGFFAWSSPIEQPNKTDPPPPSSFPSSSSSSISFSSSSSSSSSFHSSSSISTTSFYSSSFCFSSSSSSSSSIFSSSFPSSSFSSISFCPISSSSSFHSSSSISTTTSFSSSSSSSSFHSSTSISTTSFYSSSFPSPLLPFLLPPSPRPPSPPSPSAPSLPPPPFTPPPPPLLLPHLHYHLLFLLLLFLLLLPPPPRHLVAGFALCRF</sequence>
<feature type="non-terminal residue" evidence="2">
    <location>
        <position position="1"/>
    </location>
</feature>
<dbReference type="AlphaFoldDB" id="V8P671"/>
<dbReference type="Proteomes" id="UP000018936">
    <property type="component" value="Unassembled WGS sequence"/>
</dbReference>
<keyword evidence="3" id="KW-1185">Reference proteome</keyword>
<comment type="caution">
    <text evidence="2">The sequence shown here is derived from an EMBL/GenBank/DDBJ whole genome shotgun (WGS) entry which is preliminary data.</text>
</comment>
<gene>
    <name evidence="2" type="primary">TPRXL</name>
    <name evidence="2" type="ORF">L345_04360</name>
</gene>
<feature type="region of interest" description="Disordered" evidence="1">
    <location>
        <begin position="105"/>
        <end position="124"/>
    </location>
</feature>
<accession>V8P671</accession>
<feature type="region of interest" description="Disordered" evidence="1">
    <location>
        <begin position="1"/>
        <end position="27"/>
    </location>
</feature>
<feature type="region of interest" description="Disordered" evidence="1">
    <location>
        <begin position="137"/>
        <end position="170"/>
    </location>
</feature>
<feature type="region of interest" description="Disordered" evidence="1">
    <location>
        <begin position="227"/>
        <end position="246"/>
    </location>
</feature>